<protein>
    <submittedName>
        <fullName evidence="1">DUF4442 domain-containing protein</fullName>
    </submittedName>
</protein>
<dbReference type="EMBL" id="BMEO01000004">
    <property type="protein sequence ID" value="GGF92743.1"/>
    <property type="molecule type" value="Genomic_DNA"/>
</dbReference>
<dbReference type="InterPro" id="IPR027961">
    <property type="entry name" value="DUF4442"/>
</dbReference>
<sequence length="159" mass="17907">MRLLKRLKKADTPVKMKRLMNWYGPYFGAGIRVEHIADNWQSVTVSMKQHWYNSNAVGTHFGGSLYAMVDPHYMLMLMRILGPDYVVWDKAAAINFVKPGKGKVSATMTISDDEIGRIIQATAGGDKDLPVYHLTITDESGETVAEVDKTLYIRKKKNA</sequence>
<reference evidence="1" key="1">
    <citation type="journal article" date="2014" name="Int. J. Syst. Evol. Microbiol.">
        <title>Complete genome sequence of Corynebacterium casei LMG S-19264T (=DSM 44701T), isolated from a smear-ripened cheese.</title>
        <authorList>
            <consortium name="US DOE Joint Genome Institute (JGI-PGF)"/>
            <person name="Walter F."/>
            <person name="Albersmeier A."/>
            <person name="Kalinowski J."/>
            <person name="Ruckert C."/>
        </authorList>
    </citation>
    <scope>NUCLEOTIDE SEQUENCE</scope>
    <source>
        <strain evidence="1">CGMCC 1.12181</strain>
    </source>
</reference>
<keyword evidence="2" id="KW-1185">Reference proteome</keyword>
<proteinExistence type="predicted"/>
<gene>
    <name evidence="1" type="ORF">GCM10011365_12500</name>
</gene>
<dbReference type="InterPro" id="IPR029069">
    <property type="entry name" value="HotDog_dom_sf"/>
</dbReference>
<dbReference type="AlphaFoldDB" id="A0A917FLQ8"/>
<name>A0A917FLQ8_9GAMM</name>
<organism evidence="1 2">
    <name type="scientific">Marinicella pacifica</name>
    <dbReference type="NCBI Taxonomy" id="1171543"/>
    <lineage>
        <taxon>Bacteria</taxon>
        <taxon>Pseudomonadati</taxon>
        <taxon>Pseudomonadota</taxon>
        <taxon>Gammaproteobacteria</taxon>
        <taxon>Lysobacterales</taxon>
        <taxon>Marinicellaceae</taxon>
        <taxon>Marinicella</taxon>
    </lineage>
</organism>
<dbReference type="SUPFAM" id="SSF54637">
    <property type="entry name" value="Thioesterase/thiol ester dehydrase-isomerase"/>
    <property type="match status" value="1"/>
</dbReference>
<accession>A0A917FLQ8</accession>
<dbReference type="RefSeq" id="WP_188364847.1">
    <property type="nucleotide sequence ID" value="NZ_BAABJF010000015.1"/>
</dbReference>
<evidence type="ECO:0000313" key="2">
    <source>
        <dbReference type="Proteomes" id="UP000605253"/>
    </source>
</evidence>
<comment type="caution">
    <text evidence="1">The sequence shown here is derived from an EMBL/GenBank/DDBJ whole genome shotgun (WGS) entry which is preliminary data.</text>
</comment>
<dbReference type="Proteomes" id="UP000605253">
    <property type="component" value="Unassembled WGS sequence"/>
</dbReference>
<dbReference type="Pfam" id="PF14539">
    <property type="entry name" value="DUF4442"/>
    <property type="match status" value="1"/>
</dbReference>
<evidence type="ECO:0000313" key="1">
    <source>
        <dbReference type="EMBL" id="GGF92743.1"/>
    </source>
</evidence>
<reference evidence="1" key="2">
    <citation type="submission" date="2020-09" db="EMBL/GenBank/DDBJ databases">
        <authorList>
            <person name="Sun Q."/>
            <person name="Zhou Y."/>
        </authorList>
    </citation>
    <scope>NUCLEOTIDE SEQUENCE</scope>
    <source>
        <strain evidence="1">CGMCC 1.12181</strain>
    </source>
</reference>
<dbReference type="Gene3D" id="3.10.129.10">
    <property type="entry name" value="Hotdog Thioesterase"/>
    <property type="match status" value="1"/>
</dbReference>